<sequence>MNELMLPERQQRIRDRLSVDGRVIAASLAAEFGVSEDTIRRDLRDMAAAGLCERVYGGALPVANCLTSLAQRSAQDKPRKQRLARTLLSSMQARSVVFLDAGSTNLALAELIPDAFELTIITNAAAIALALAEKPSVETILIGGKFDRMVGGAVGADAVEQLRRFTPDLCLIGTCGFSQSGILSVYGHEDAAFKRAAVSQAKETAVAVTTEKIGVSAPFQIAEPGQYHRLIVEEGLDADSLFAARQHGCQIQFART</sequence>
<evidence type="ECO:0000256" key="2">
    <source>
        <dbReference type="ARBA" id="ARBA00023015"/>
    </source>
</evidence>
<keyword evidence="3" id="KW-0238">DNA-binding</keyword>
<comment type="caution">
    <text evidence="6">The sequence shown here is derived from an EMBL/GenBank/DDBJ whole genome shotgun (WGS) entry which is preliminary data.</text>
</comment>
<dbReference type="SUPFAM" id="SSF100950">
    <property type="entry name" value="NagB/RpiA/CoA transferase-like"/>
    <property type="match status" value="1"/>
</dbReference>
<evidence type="ECO:0000256" key="3">
    <source>
        <dbReference type="ARBA" id="ARBA00023125"/>
    </source>
</evidence>
<evidence type="ECO:0000256" key="1">
    <source>
        <dbReference type="ARBA" id="ARBA00022491"/>
    </source>
</evidence>
<proteinExistence type="predicted"/>
<keyword evidence="2" id="KW-0805">Transcription regulation</keyword>
<keyword evidence="7" id="KW-1185">Reference proteome</keyword>
<dbReference type="InterPro" id="IPR018356">
    <property type="entry name" value="Tscrpt_reg_HTH_DeoR_CS"/>
</dbReference>
<dbReference type="SUPFAM" id="SSF46785">
    <property type="entry name" value="Winged helix' DNA-binding domain"/>
    <property type="match status" value="1"/>
</dbReference>
<gene>
    <name evidence="6" type="ORF">GGQ72_003372</name>
</gene>
<dbReference type="Pfam" id="PF00455">
    <property type="entry name" value="DeoRC"/>
    <property type="match status" value="1"/>
</dbReference>
<dbReference type="InterPro" id="IPR036388">
    <property type="entry name" value="WH-like_DNA-bd_sf"/>
</dbReference>
<dbReference type="InterPro" id="IPR050313">
    <property type="entry name" value="Carb_Metab_HTH_regulators"/>
</dbReference>
<dbReference type="EMBL" id="JACIEC010000004">
    <property type="protein sequence ID" value="MBB4144815.1"/>
    <property type="molecule type" value="Genomic_DNA"/>
</dbReference>
<dbReference type="InterPro" id="IPR036390">
    <property type="entry name" value="WH_DNA-bd_sf"/>
</dbReference>
<dbReference type="Pfam" id="PF08220">
    <property type="entry name" value="HTH_DeoR"/>
    <property type="match status" value="1"/>
</dbReference>
<evidence type="ECO:0000256" key="4">
    <source>
        <dbReference type="ARBA" id="ARBA00023163"/>
    </source>
</evidence>
<dbReference type="PANTHER" id="PTHR30363:SF4">
    <property type="entry name" value="GLYCEROL-3-PHOSPHATE REGULON REPRESSOR"/>
    <property type="match status" value="1"/>
</dbReference>
<dbReference type="PROSITE" id="PS00894">
    <property type="entry name" value="HTH_DEOR_1"/>
    <property type="match status" value="1"/>
</dbReference>
<protein>
    <submittedName>
        <fullName evidence="6">DeoR/GlpR family transcriptional regulator of sugar metabolism</fullName>
    </submittedName>
</protein>
<dbReference type="GO" id="GO:0003700">
    <property type="term" value="F:DNA-binding transcription factor activity"/>
    <property type="evidence" value="ECO:0007669"/>
    <property type="project" value="InterPro"/>
</dbReference>
<dbReference type="Proteomes" id="UP000519897">
    <property type="component" value="Unassembled WGS sequence"/>
</dbReference>
<dbReference type="Gene3D" id="1.10.10.10">
    <property type="entry name" value="Winged helix-like DNA-binding domain superfamily/Winged helix DNA-binding domain"/>
    <property type="match status" value="1"/>
</dbReference>
<dbReference type="PRINTS" id="PR00037">
    <property type="entry name" value="HTHLACR"/>
</dbReference>
<name>A0A7W6LI57_9HYPH</name>
<dbReference type="InterPro" id="IPR001034">
    <property type="entry name" value="DeoR_HTH"/>
</dbReference>
<organism evidence="6 7">
    <name type="scientific">Rhizobium rhizoryzae</name>
    <dbReference type="NCBI Taxonomy" id="451876"/>
    <lineage>
        <taxon>Bacteria</taxon>
        <taxon>Pseudomonadati</taxon>
        <taxon>Pseudomonadota</taxon>
        <taxon>Alphaproteobacteria</taxon>
        <taxon>Hyphomicrobiales</taxon>
        <taxon>Rhizobiaceae</taxon>
        <taxon>Rhizobium/Agrobacterium group</taxon>
        <taxon>Rhizobium</taxon>
    </lineage>
</organism>
<dbReference type="SMART" id="SM00420">
    <property type="entry name" value="HTH_DEOR"/>
    <property type="match status" value="1"/>
</dbReference>
<keyword evidence="4" id="KW-0804">Transcription</keyword>
<dbReference type="InterPro" id="IPR014036">
    <property type="entry name" value="DeoR-like_C"/>
</dbReference>
<keyword evidence="1" id="KW-0678">Repressor</keyword>
<accession>A0A7W6LI57</accession>
<dbReference type="SMART" id="SM01134">
    <property type="entry name" value="DeoRC"/>
    <property type="match status" value="1"/>
</dbReference>
<dbReference type="RefSeq" id="WP_165133969.1">
    <property type="nucleotide sequence ID" value="NZ_CP049250.1"/>
</dbReference>
<evidence type="ECO:0000313" key="7">
    <source>
        <dbReference type="Proteomes" id="UP000519897"/>
    </source>
</evidence>
<evidence type="ECO:0000313" key="6">
    <source>
        <dbReference type="EMBL" id="MBB4144815.1"/>
    </source>
</evidence>
<dbReference type="PANTHER" id="PTHR30363">
    <property type="entry name" value="HTH-TYPE TRANSCRIPTIONAL REGULATOR SRLR-RELATED"/>
    <property type="match status" value="1"/>
</dbReference>
<reference evidence="6 7" key="1">
    <citation type="submission" date="2020-08" db="EMBL/GenBank/DDBJ databases">
        <title>Genomic Encyclopedia of Type Strains, Phase IV (KMG-IV): sequencing the most valuable type-strain genomes for metagenomic binning, comparative biology and taxonomic classification.</title>
        <authorList>
            <person name="Goeker M."/>
        </authorList>
    </citation>
    <scope>NUCLEOTIDE SEQUENCE [LARGE SCALE GENOMIC DNA]</scope>
    <source>
        <strain evidence="6 7">DSM 29514</strain>
    </source>
</reference>
<dbReference type="PROSITE" id="PS51000">
    <property type="entry name" value="HTH_DEOR_2"/>
    <property type="match status" value="1"/>
</dbReference>
<dbReference type="InterPro" id="IPR037171">
    <property type="entry name" value="NagB/RpiA_transferase-like"/>
</dbReference>
<dbReference type="AlphaFoldDB" id="A0A7W6LI57"/>
<dbReference type="GO" id="GO:0003677">
    <property type="term" value="F:DNA binding"/>
    <property type="evidence" value="ECO:0007669"/>
    <property type="project" value="UniProtKB-KW"/>
</dbReference>
<evidence type="ECO:0000259" key="5">
    <source>
        <dbReference type="PROSITE" id="PS51000"/>
    </source>
</evidence>
<feature type="domain" description="HTH deoR-type" evidence="5">
    <location>
        <begin position="6"/>
        <end position="61"/>
    </location>
</feature>